<dbReference type="EMBL" id="CM007903">
    <property type="protein sequence ID" value="OTF97078.1"/>
    <property type="molecule type" value="Genomic_DNA"/>
</dbReference>
<proteinExistence type="predicted"/>
<sequence length="63" mass="7608">MWWSRFFVISTLFCCGGFIYKTQVQRQPRMLFTLSLKRFFKICIFSPELLFNKSSMELMHCLA</sequence>
<name>A0A251SEM3_HELAN</name>
<reference evidence="2" key="1">
    <citation type="journal article" date="2017" name="Nature">
        <title>The sunflower genome provides insights into oil metabolism, flowering and Asterid evolution.</title>
        <authorList>
            <person name="Badouin H."/>
            <person name="Gouzy J."/>
            <person name="Grassa C.J."/>
            <person name="Murat F."/>
            <person name="Staton S.E."/>
            <person name="Cottret L."/>
            <person name="Lelandais-Briere C."/>
            <person name="Owens G.L."/>
            <person name="Carrere S."/>
            <person name="Mayjonade B."/>
            <person name="Legrand L."/>
            <person name="Gill N."/>
            <person name="Kane N.C."/>
            <person name="Bowers J.E."/>
            <person name="Hubner S."/>
            <person name="Bellec A."/>
            <person name="Berard A."/>
            <person name="Berges H."/>
            <person name="Blanchet N."/>
            <person name="Boniface M.C."/>
            <person name="Brunel D."/>
            <person name="Catrice O."/>
            <person name="Chaidir N."/>
            <person name="Claudel C."/>
            <person name="Donnadieu C."/>
            <person name="Faraut T."/>
            <person name="Fievet G."/>
            <person name="Helmstetter N."/>
            <person name="King M."/>
            <person name="Knapp S.J."/>
            <person name="Lai Z."/>
            <person name="Le Paslier M.C."/>
            <person name="Lippi Y."/>
            <person name="Lorenzon L."/>
            <person name="Mandel J.R."/>
            <person name="Marage G."/>
            <person name="Marchand G."/>
            <person name="Marquand E."/>
            <person name="Bret-Mestries E."/>
            <person name="Morien E."/>
            <person name="Nambeesan S."/>
            <person name="Nguyen T."/>
            <person name="Pegot-Espagnet P."/>
            <person name="Pouilly N."/>
            <person name="Raftis F."/>
            <person name="Sallet E."/>
            <person name="Schiex T."/>
            <person name="Thomas J."/>
            <person name="Vandecasteele C."/>
            <person name="Vares D."/>
            <person name="Vear F."/>
            <person name="Vautrin S."/>
            <person name="Crespi M."/>
            <person name="Mangin B."/>
            <person name="Burke J.M."/>
            <person name="Salse J."/>
            <person name="Munos S."/>
            <person name="Vincourt P."/>
            <person name="Rieseberg L.H."/>
            <person name="Langlade N.B."/>
        </authorList>
    </citation>
    <scope>NUCLEOTIDE SEQUENCE [LARGE SCALE GENOMIC DNA]</scope>
    <source>
        <strain evidence="2">cv. SF193</strain>
    </source>
</reference>
<accession>A0A251SEM3</accession>
<dbReference type="Proteomes" id="UP000215914">
    <property type="component" value="Chromosome 14"/>
</dbReference>
<dbReference type="InParanoid" id="A0A251SEM3"/>
<evidence type="ECO:0000313" key="2">
    <source>
        <dbReference type="Proteomes" id="UP000215914"/>
    </source>
</evidence>
<protein>
    <submittedName>
        <fullName evidence="1">Uncharacterized protein</fullName>
    </submittedName>
</protein>
<gene>
    <name evidence="1" type="ORF">HannXRQ_Chr14g0430621</name>
</gene>
<evidence type="ECO:0000313" key="1">
    <source>
        <dbReference type="EMBL" id="OTF97078.1"/>
    </source>
</evidence>
<keyword evidence="2" id="KW-1185">Reference proteome</keyword>
<organism evidence="1 2">
    <name type="scientific">Helianthus annuus</name>
    <name type="common">Common sunflower</name>
    <dbReference type="NCBI Taxonomy" id="4232"/>
    <lineage>
        <taxon>Eukaryota</taxon>
        <taxon>Viridiplantae</taxon>
        <taxon>Streptophyta</taxon>
        <taxon>Embryophyta</taxon>
        <taxon>Tracheophyta</taxon>
        <taxon>Spermatophyta</taxon>
        <taxon>Magnoliopsida</taxon>
        <taxon>eudicotyledons</taxon>
        <taxon>Gunneridae</taxon>
        <taxon>Pentapetalae</taxon>
        <taxon>asterids</taxon>
        <taxon>campanulids</taxon>
        <taxon>Asterales</taxon>
        <taxon>Asteraceae</taxon>
        <taxon>Asteroideae</taxon>
        <taxon>Heliantheae alliance</taxon>
        <taxon>Heliantheae</taxon>
        <taxon>Helianthus</taxon>
    </lineage>
</organism>
<dbReference type="AlphaFoldDB" id="A0A251SEM3"/>